<keyword evidence="2" id="KW-0732">Signal</keyword>
<evidence type="ECO:0000256" key="1">
    <source>
        <dbReference type="SAM" id="MobiDB-lite"/>
    </source>
</evidence>
<feature type="signal peptide" evidence="2">
    <location>
        <begin position="1"/>
        <end position="23"/>
    </location>
</feature>
<dbReference type="PROSITE" id="PS51257">
    <property type="entry name" value="PROKAR_LIPOPROTEIN"/>
    <property type="match status" value="1"/>
</dbReference>
<name>A0A0A5HZW4_PHOS4</name>
<proteinExistence type="predicted"/>
<dbReference type="Proteomes" id="UP000030451">
    <property type="component" value="Unassembled WGS sequence"/>
</dbReference>
<sequence>MKALQNPVALATLLTLQACSMSATTPETPPQPTATLSNPTSIKPQTFVMRGQVVLGHEVSSITPCGSQQQYWLDLPRDRFNQGLTLVRAPYEPLYGEVIGHLAPAGKDSFASDYPARFVVDQVNLLSAENPNRCDRPLKSTHAFGTEPSWSVKFNQGELTFSQIGKPDQSLAITSSRIEMENRRYTFKRGNLELQQQSCVDGMSDSLYGWTSTFTLDNKTYHGCATLANQDATQDWVATYQAQAVKSNPFSVTLTLNPDHTAATVYRYPSGDADTVEKGYWQQLSPQQVQVVGTHLQGQPLLSERLYLRDGYQLSTQQEKVGDVVYDIANGGLTLFKTKATSSTETTTNQRSLSADKVPSSDQYNPAVDKALREYFKQHKTDPTGTRYRWLTYDLNGDGNQELLAQLDWCGSGGCTLLVFENHQQKWRFNSRITLVQTPINLGKKTHHQWQDLVLFVSGGGAVPNQHVMQYDGISYPLNPSTAPAANYDEISPVQLFSDGLTPFQGGVTL</sequence>
<reference evidence="3 4" key="1">
    <citation type="submission" date="2014-10" db="EMBL/GenBank/DDBJ databases">
        <title>Genome sequencing of Vibrio sinaloensis T08.</title>
        <authorList>
            <person name="Chan K.-G."/>
            <person name="Mohamad N.I."/>
        </authorList>
    </citation>
    <scope>NUCLEOTIDE SEQUENCE [LARGE SCALE GENOMIC DNA]</scope>
    <source>
        <strain evidence="3 4">T08</strain>
    </source>
</reference>
<feature type="chain" id="PRO_5002010113" evidence="2">
    <location>
        <begin position="24"/>
        <end position="510"/>
    </location>
</feature>
<dbReference type="STRING" id="379097.SE23_19600"/>
<comment type="caution">
    <text evidence="3">The sequence shown here is derived from an EMBL/GenBank/DDBJ whole genome shotgun (WGS) entry which is preliminary data.</text>
</comment>
<gene>
    <name evidence="3" type="ORF">NM06_08890</name>
</gene>
<dbReference type="RefSeq" id="WP_038190187.1">
    <property type="nucleotide sequence ID" value="NZ_JRWP01000009.1"/>
</dbReference>
<organism evidence="3 4">
    <name type="scientific">Photobacterium sp. (strain ATCC 43367)</name>
    <dbReference type="NCBI Taxonomy" id="379097"/>
    <lineage>
        <taxon>Bacteria</taxon>
        <taxon>Pseudomonadati</taxon>
        <taxon>Pseudomonadota</taxon>
        <taxon>Gammaproteobacteria</taxon>
        <taxon>Vibrionales</taxon>
        <taxon>Vibrionaceae</taxon>
        <taxon>Vibrio</taxon>
        <taxon>Vibrio oreintalis group</taxon>
    </lineage>
</organism>
<evidence type="ECO:0000313" key="3">
    <source>
        <dbReference type="EMBL" id="KGY09029.1"/>
    </source>
</evidence>
<protein>
    <submittedName>
        <fullName evidence="3">Membrane protein</fullName>
    </submittedName>
</protein>
<feature type="region of interest" description="Disordered" evidence="1">
    <location>
        <begin position="340"/>
        <end position="364"/>
    </location>
</feature>
<dbReference type="AlphaFoldDB" id="A0A0A5HZW4"/>
<evidence type="ECO:0000256" key="2">
    <source>
        <dbReference type="SAM" id="SignalP"/>
    </source>
</evidence>
<feature type="region of interest" description="Disordered" evidence="1">
    <location>
        <begin position="22"/>
        <end position="41"/>
    </location>
</feature>
<evidence type="ECO:0000313" key="4">
    <source>
        <dbReference type="Proteomes" id="UP000030451"/>
    </source>
</evidence>
<accession>A0A0A5HZW4</accession>
<dbReference type="OrthoDB" id="5348860at2"/>
<dbReference type="EMBL" id="JRWP01000009">
    <property type="protein sequence ID" value="KGY09029.1"/>
    <property type="molecule type" value="Genomic_DNA"/>
</dbReference>